<feature type="domain" description="SWEET-like" evidence="12">
    <location>
        <begin position="619"/>
        <end position="776"/>
    </location>
</feature>
<keyword evidence="15" id="KW-1185">Reference proteome</keyword>
<keyword evidence="6 10" id="KW-0812">Transmembrane</keyword>
<dbReference type="Gramene" id="TraesJUL3B03G01686450.1">
    <property type="protein sequence ID" value="TraesJUL3B03G01686450.1.CDS1"/>
    <property type="gene ID" value="TraesJUL3B03G01686450"/>
</dbReference>
<evidence type="ECO:0000256" key="3">
    <source>
        <dbReference type="ARBA" id="ARBA00004906"/>
    </source>
</evidence>
<comment type="subcellular location">
    <subcellularLocation>
        <location evidence="2">Endomembrane system</location>
        <topology evidence="2">Multi-pass membrane protein</topology>
    </subcellularLocation>
</comment>
<feature type="chain" id="PRO_5043174212" description="RING-type E3 ubiquitin transferase" evidence="11">
    <location>
        <begin position="26"/>
        <end position="816"/>
    </location>
</feature>
<feature type="domain" description="DUF2921" evidence="13">
    <location>
        <begin position="266"/>
        <end position="382"/>
    </location>
</feature>
<dbReference type="Gramene" id="TraesNOR3B03G01696080.1">
    <property type="protein sequence ID" value="TraesNOR3B03G01696080.1.CDS1"/>
    <property type="gene ID" value="TraesNOR3B03G01696080"/>
</dbReference>
<evidence type="ECO:0000256" key="5">
    <source>
        <dbReference type="ARBA" id="ARBA00022679"/>
    </source>
</evidence>
<dbReference type="Proteomes" id="UP000019116">
    <property type="component" value="Chromosome 3B"/>
</dbReference>
<evidence type="ECO:0000313" key="15">
    <source>
        <dbReference type="Proteomes" id="UP000019116"/>
    </source>
</evidence>
<dbReference type="PANTHER" id="PTHR33389:SF7">
    <property type="entry name" value="OS01G0678000 PROTEIN"/>
    <property type="match status" value="1"/>
</dbReference>
<reference evidence="14" key="1">
    <citation type="submission" date="2018-08" db="EMBL/GenBank/DDBJ databases">
        <authorList>
            <person name="Rossello M."/>
        </authorList>
    </citation>
    <scope>NUCLEOTIDE SEQUENCE [LARGE SCALE GENOMIC DNA]</scope>
    <source>
        <strain evidence="14">cv. Chinese Spring</strain>
    </source>
</reference>
<reference evidence="14" key="2">
    <citation type="submission" date="2018-10" db="UniProtKB">
        <authorList>
            <consortium name="EnsemblPlants"/>
        </authorList>
    </citation>
    <scope>IDENTIFICATION</scope>
</reference>
<dbReference type="InterPro" id="IPR021319">
    <property type="entry name" value="DUF2921"/>
</dbReference>
<accession>A0A3B6FSM2</accession>
<dbReference type="AlphaFoldDB" id="A0A3B6FSM2"/>
<comment type="pathway">
    <text evidence="3">Protein modification; protein ubiquitination.</text>
</comment>
<keyword evidence="5" id="KW-0808">Transferase</keyword>
<dbReference type="Pfam" id="PF25333">
    <property type="entry name" value="DUF2921_N"/>
    <property type="match status" value="3"/>
</dbReference>
<protein>
    <recommendedName>
        <fullName evidence="4">RING-type E3 ubiquitin transferase</fullName>
        <ecNumber evidence="4">2.3.2.27</ecNumber>
    </recommendedName>
</protein>
<evidence type="ECO:0000256" key="7">
    <source>
        <dbReference type="ARBA" id="ARBA00022786"/>
    </source>
</evidence>
<dbReference type="Pfam" id="PF11145">
    <property type="entry name" value="DUF2921"/>
    <property type="match status" value="1"/>
</dbReference>
<evidence type="ECO:0000313" key="14">
    <source>
        <dbReference type="EnsemblPlants" id="TraesCS3B02G303200.1.cds1"/>
    </source>
</evidence>
<feature type="signal peptide" evidence="11">
    <location>
        <begin position="1"/>
        <end position="25"/>
    </location>
</feature>
<comment type="catalytic activity">
    <reaction evidence="1">
        <text>S-ubiquitinyl-[E2 ubiquitin-conjugating enzyme]-L-cysteine + [acceptor protein]-L-lysine = [E2 ubiquitin-conjugating enzyme]-L-cysteine + N(6)-ubiquitinyl-[acceptor protein]-L-lysine.</text>
        <dbReference type="EC" id="2.3.2.27"/>
    </reaction>
</comment>
<evidence type="ECO:0000256" key="4">
    <source>
        <dbReference type="ARBA" id="ARBA00012483"/>
    </source>
</evidence>
<dbReference type="PANTHER" id="PTHR33389">
    <property type="entry name" value="FAMILY PROTEIN, PUTATIVE (DUF2921)-RELATED"/>
    <property type="match status" value="1"/>
</dbReference>
<organism evidence="14">
    <name type="scientific">Triticum aestivum</name>
    <name type="common">Wheat</name>
    <dbReference type="NCBI Taxonomy" id="4565"/>
    <lineage>
        <taxon>Eukaryota</taxon>
        <taxon>Viridiplantae</taxon>
        <taxon>Streptophyta</taxon>
        <taxon>Embryophyta</taxon>
        <taxon>Tracheophyta</taxon>
        <taxon>Spermatophyta</taxon>
        <taxon>Magnoliopsida</taxon>
        <taxon>Liliopsida</taxon>
        <taxon>Poales</taxon>
        <taxon>Poaceae</taxon>
        <taxon>BOP clade</taxon>
        <taxon>Pooideae</taxon>
        <taxon>Triticodae</taxon>
        <taxon>Triticeae</taxon>
        <taxon>Triticinae</taxon>
        <taxon>Triticum</taxon>
    </lineage>
</organism>
<dbReference type="Gramene" id="TraesCS3B03G0780300.1">
    <property type="protein sequence ID" value="TraesCS3B03G0780300.1.CDS1"/>
    <property type="gene ID" value="TraesCS3B03G0780300"/>
</dbReference>
<feature type="transmembrane region" description="Helical" evidence="10">
    <location>
        <begin position="707"/>
        <end position="730"/>
    </location>
</feature>
<dbReference type="Gramene" id="TraesMAC3B03G01673270.1">
    <property type="protein sequence ID" value="TraesMAC3B03G01673270.1.CDS1"/>
    <property type="gene ID" value="TraesMAC3B03G01673270"/>
</dbReference>
<feature type="transmembrane region" description="Helical" evidence="10">
    <location>
        <begin position="662"/>
        <end position="687"/>
    </location>
</feature>
<dbReference type="Gramene" id="TraesROB_scaffold_074608_01G000100.1">
    <property type="protein sequence ID" value="TraesROB_scaffold_074608_01G000100.1"/>
    <property type="gene ID" value="TraesROB_scaffold_074608_01G000100"/>
</dbReference>
<evidence type="ECO:0000256" key="6">
    <source>
        <dbReference type="ARBA" id="ARBA00022692"/>
    </source>
</evidence>
<evidence type="ECO:0000256" key="10">
    <source>
        <dbReference type="SAM" id="Phobius"/>
    </source>
</evidence>
<keyword evidence="9 10" id="KW-0472">Membrane</keyword>
<dbReference type="EnsemblPlants" id="TraesCS3B02G303200.1">
    <property type="protein sequence ID" value="TraesCS3B02G303200.1.cds1"/>
    <property type="gene ID" value="TraesCS3B02G303200"/>
</dbReference>
<keyword evidence="11" id="KW-0732">Signal</keyword>
<dbReference type="Gramene" id="TraesRN3B0100777600.1">
    <property type="protein sequence ID" value="TraesRN3B0100777600.1"/>
    <property type="gene ID" value="TraesRN3B0100777600"/>
</dbReference>
<evidence type="ECO:0000259" key="13">
    <source>
        <dbReference type="Pfam" id="PF25333"/>
    </source>
</evidence>
<dbReference type="Gramene" id="TraesCS3B02G303200.1">
    <property type="protein sequence ID" value="TraesCS3B02G303200.1.cds1"/>
    <property type="gene ID" value="TraesCS3B02G303200"/>
</dbReference>
<evidence type="ECO:0000256" key="11">
    <source>
        <dbReference type="SAM" id="SignalP"/>
    </source>
</evidence>
<feature type="transmembrane region" description="Helical" evidence="10">
    <location>
        <begin position="751"/>
        <end position="773"/>
    </location>
</feature>
<evidence type="ECO:0000256" key="9">
    <source>
        <dbReference type="ARBA" id="ARBA00023136"/>
    </source>
</evidence>
<sequence>MAPPRNHPGLLLCLLLLASTATLSAAVSAASYSSVCTKPGPADDRPTGGNETLSLTSFFQISTGYFSFSEGAHSLFSAAADDDPYGSYRSFSLFPHGASHTTDEDLVHLTATLTLTGPRVQTYRSRGGRENYTGSASVSFILDGFYSSASLELCMVGKGTELSVDGSPKHYPDVVLRLRVPDRPSLTDPFMTGSLQVSDFGAIQLLAYAEGDNYKYASEGAACSAPTPTQPARDSYHALGSGFAWCAHLKQQLVTSYRLEHGGAPLLRRMHVNQMQCTTDGAVRAYVVFSNDTGSTERRRFFNHRQHRFSVEEEAVVAEGRWDKVRGSLCLRACAVVRSASAPSVPAVREHECGTGMSFWFPAVWTMRDRSVVAGMLWNSTQTGTGSNDGVATASSIDVADDGFIDLTDDHRSSNLSDVKYSYNDTMVAEAKKHYYLKFKKEKIKGSRSFPGNYTYRDFEFRFIVQSSGSGEANPVTIGSVMVSGDRLAADDSFSQAAIVDTKQDLLNVSYDIGYYAPPDGWVRPKNGSYRYTHTRETRRRISAEGVYDPKRGILCMVGCRDHNGSTDCQVLVTVKFASLLRARGEGEGRGVISSLRDKSDRLFFDKSDIILYGMYSHQVSEAISRMDLEGIMLVASTTLSCVFTVLQILRTKKNPEAAPATSITMLAIVTLGYLTPLVLNFDTLFMSRRSRYSMYWMSDWREVNEVVMRAPTLLAFVLQLRLLQLVWSGRRRSADQSKSATPSPVVSERIVLQICLPLYVLGGALAAAVHVINVRAANEDPLVVRIGGEPATIWEDLVSYGGLILGTASCSPRSS</sequence>
<dbReference type="OrthoDB" id="607498at2759"/>
<feature type="domain" description="DUF2921" evidence="13">
    <location>
        <begin position="32"/>
        <end position="196"/>
    </location>
</feature>
<name>A0A3B6FSM2_WHEAT</name>
<dbReference type="InterPro" id="IPR057425">
    <property type="entry name" value="DUF2921_N"/>
</dbReference>
<dbReference type="EC" id="2.3.2.27" evidence="4"/>
<evidence type="ECO:0000256" key="8">
    <source>
        <dbReference type="ARBA" id="ARBA00022989"/>
    </source>
</evidence>
<dbReference type="GO" id="GO:0061630">
    <property type="term" value="F:ubiquitin protein ligase activity"/>
    <property type="evidence" value="ECO:0007669"/>
    <property type="project" value="UniProtKB-EC"/>
</dbReference>
<proteinExistence type="predicted"/>
<feature type="domain" description="DUF2921" evidence="13">
    <location>
        <begin position="432"/>
        <end position="607"/>
    </location>
</feature>
<keyword evidence="8 10" id="KW-1133">Transmembrane helix</keyword>
<evidence type="ECO:0000259" key="12">
    <source>
        <dbReference type="Pfam" id="PF11145"/>
    </source>
</evidence>
<dbReference type="GO" id="GO:0012505">
    <property type="term" value="C:endomembrane system"/>
    <property type="evidence" value="ECO:0007669"/>
    <property type="project" value="UniProtKB-SubCell"/>
</dbReference>
<dbReference type="Gramene" id="TraesARI3B03G01696650.1">
    <property type="protein sequence ID" value="TraesARI3B03G01696650.1.CDS1"/>
    <property type="gene ID" value="TraesARI3B03G01696650"/>
</dbReference>
<evidence type="ECO:0000256" key="1">
    <source>
        <dbReference type="ARBA" id="ARBA00000900"/>
    </source>
</evidence>
<evidence type="ECO:0000256" key="2">
    <source>
        <dbReference type="ARBA" id="ARBA00004127"/>
    </source>
</evidence>
<keyword evidence="7" id="KW-0833">Ubl conjugation pathway</keyword>